<dbReference type="AlphaFoldDB" id="A0A3S0WWS5"/>
<keyword evidence="8 12" id="KW-1133">Transmembrane helix</keyword>
<evidence type="ECO:0000256" key="13">
    <source>
        <dbReference type="SAM" id="SignalP"/>
    </source>
</evidence>
<comment type="caution">
    <text evidence="12">Lacks conserved residue(s) required for the propagation of feature annotation.</text>
</comment>
<evidence type="ECO:0000256" key="4">
    <source>
        <dbReference type="ARBA" id="ARBA00022475"/>
    </source>
</evidence>
<keyword evidence="3 12" id="KW-0813">Transport</keyword>
<keyword evidence="6 12" id="KW-1005">Bacterial flagellum biogenesis</keyword>
<sequence length="270" mass="28864">MTRRGAAIPAVTLATAVLLAALALAGPAVAAPLDLGLDALGSLGDGGGLSGRIIQGIVLLTVLSVAPGLLIMVTCFTRIIVVLSLLRSALGLQQSPPNMVLISLAMFLTFHIMGPTIDSAWQDGLRPLLNEQVTHEQGLERMIEPFRGFMTAHVRERDLAAFASFSARPAKPGEETKEAPAKPVTAETVELRLLMPAFLLSELRRAFEIGFLLFLPFLVIDMVVAAILMAMGMMMLPPVMIALPFKIIFFVLTDGWFLIAGSLIRSYGAG</sequence>
<dbReference type="Pfam" id="PF00813">
    <property type="entry name" value="FliP"/>
    <property type="match status" value="1"/>
</dbReference>
<keyword evidence="15" id="KW-1185">Reference proteome</keyword>
<dbReference type="InterPro" id="IPR005837">
    <property type="entry name" value="FliP"/>
</dbReference>
<protein>
    <recommendedName>
        <fullName evidence="2 12">Flagellar biosynthetic protein FliP</fullName>
    </recommendedName>
</protein>
<comment type="subcellular location">
    <subcellularLocation>
        <location evidence="12">Cell membrane</location>
        <topology evidence="12">Multi-pass membrane protein</topology>
    </subcellularLocation>
    <subcellularLocation>
        <location evidence="12">Bacterial flagellum basal body</location>
    </subcellularLocation>
</comment>
<dbReference type="OrthoDB" id="9805111at2"/>
<dbReference type="RefSeq" id="WP_127002070.1">
    <property type="nucleotide sequence ID" value="NZ_CP173194.1"/>
</dbReference>
<dbReference type="NCBIfam" id="TIGR01103">
    <property type="entry name" value="fliP"/>
    <property type="match status" value="1"/>
</dbReference>
<keyword evidence="10" id="KW-0975">Bacterial flagellum</keyword>
<dbReference type="PANTHER" id="PTHR30587:SF0">
    <property type="entry name" value="FLAGELLAR BIOSYNTHETIC PROTEIN FLIP"/>
    <property type="match status" value="1"/>
</dbReference>
<dbReference type="GO" id="GO:0044781">
    <property type="term" value="P:bacterial-type flagellum organization"/>
    <property type="evidence" value="ECO:0007669"/>
    <property type="project" value="UniProtKB-UniRule"/>
</dbReference>
<evidence type="ECO:0000256" key="11">
    <source>
        <dbReference type="ARBA" id="ARBA00023225"/>
    </source>
</evidence>
<keyword evidence="9 12" id="KW-0472">Membrane</keyword>
<evidence type="ECO:0000256" key="2">
    <source>
        <dbReference type="ARBA" id="ARBA00021714"/>
    </source>
</evidence>
<evidence type="ECO:0000256" key="1">
    <source>
        <dbReference type="ARBA" id="ARBA00006257"/>
    </source>
</evidence>
<evidence type="ECO:0000256" key="9">
    <source>
        <dbReference type="ARBA" id="ARBA00023136"/>
    </source>
</evidence>
<dbReference type="NCBIfam" id="NF009438">
    <property type="entry name" value="PRK12797.1"/>
    <property type="match status" value="1"/>
</dbReference>
<dbReference type="GO" id="GO:0005886">
    <property type="term" value="C:plasma membrane"/>
    <property type="evidence" value="ECO:0007669"/>
    <property type="project" value="UniProtKB-SubCell"/>
</dbReference>
<name>A0A3S0WWS5_9PROT</name>
<evidence type="ECO:0000256" key="6">
    <source>
        <dbReference type="ARBA" id="ARBA00022795"/>
    </source>
</evidence>
<keyword evidence="14" id="KW-0966">Cell projection</keyword>
<dbReference type="PANTHER" id="PTHR30587">
    <property type="entry name" value="FLAGELLAR BIOSYNTHETIC PROTEIN FLIP"/>
    <property type="match status" value="1"/>
</dbReference>
<comment type="caution">
    <text evidence="14">The sequence shown here is derived from an EMBL/GenBank/DDBJ whole genome shotgun (WGS) entry which is preliminary data.</text>
</comment>
<keyword evidence="5 12" id="KW-0812">Transmembrane</keyword>
<keyword evidence="7 12" id="KW-0653">Protein transport</keyword>
<evidence type="ECO:0000256" key="7">
    <source>
        <dbReference type="ARBA" id="ARBA00022927"/>
    </source>
</evidence>
<keyword evidence="14" id="KW-0282">Flagellum</keyword>
<dbReference type="PROSITE" id="PS01060">
    <property type="entry name" value="FLIP_1"/>
    <property type="match status" value="1"/>
</dbReference>
<comment type="function">
    <text evidence="12">Plays a role in the flagellum-specific transport system.</text>
</comment>
<reference evidence="14 15" key="1">
    <citation type="submission" date="2018-12" db="EMBL/GenBank/DDBJ databases">
        <authorList>
            <person name="Yang Y."/>
        </authorList>
    </citation>
    <scope>NUCLEOTIDE SEQUENCE [LARGE SCALE GENOMIC DNA]</scope>
    <source>
        <strain evidence="14 15">GSF71</strain>
    </source>
</reference>
<proteinExistence type="inferred from homology"/>
<evidence type="ECO:0000256" key="3">
    <source>
        <dbReference type="ARBA" id="ARBA00022448"/>
    </source>
</evidence>
<dbReference type="EMBL" id="RZIJ01000020">
    <property type="protein sequence ID" value="RUQ66597.1"/>
    <property type="molecule type" value="Genomic_DNA"/>
</dbReference>
<accession>A0A3S0WWS5</accession>
<comment type="similarity">
    <text evidence="1 12">Belongs to the FliP/MopC/SpaP family.</text>
</comment>
<dbReference type="PRINTS" id="PR00951">
    <property type="entry name" value="FLGBIOSNFLIP"/>
</dbReference>
<organism evidence="14 15">
    <name type="scientific">Azospirillum doebereinerae</name>
    <dbReference type="NCBI Taxonomy" id="92933"/>
    <lineage>
        <taxon>Bacteria</taxon>
        <taxon>Pseudomonadati</taxon>
        <taxon>Pseudomonadota</taxon>
        <taxon>Alphaproteobacteria</taxon>
        <taxon>Rhodospirillales</taxon>
        <taxon>Azospirillaceae</taxon>
        <taxon>Azospirillum</taxon>
    </lineage>
</organism>
<keyword evidence="14" id="KW-0969">Cilium</keyword>
<dbReference type="Proteomes" id="UP000280346">
    <property type="component" value="Unassembled WGS sequence"/>
</dbReference>
<evidence type="ECO:0000313" key="14">
    <source>
        <dbReference type="EMBL" id="RUQ66597.1"/>
    </source>
</evidence>
<gene>
    <name evidence="12 14" type="primary">fliP</name>
    <name evidence="14" type="ORF">EJ913_22485</name>
</gene>
<feature type="chain" id="PRO_5018785424" description="Flagellar biosynthetic protein FliP" evidence="13">
    <location>
        <begin position="31"/>
        <end position="270"/>
    </location>
</feature>
<keyword evidence="4 12" id="KW-1003">Cell membrane</keyword>
<keyword evidence="13" id="KW-0732">Signal</keyword>
<feature type="signal peptide" evidence="13">
    <location>
        <begin position="1"/>
        <end position="30"/>
    </location>
</feature>
<evidence type="ECO:0000313" key="15">
    <source>
        <dbReference type="Proteomes" id="UP000280346"/>
    </source>
</evidence>
<keyword evidence="11 12" id="KW-1006">Bacterial flagellum protein export</keyword>
<dbReference type="GO" id="GO:0009306">
    <property type="term" value="P:protein secretion"/>
    <property type="evidence" value="ECO:0007669"/>
    <property type="project" value="UniProtKB-UniRule"/>
</dbReference>
<feature type="transmembrane region" description="Helical" evidence="12">
    <location>
        <begin position="243"/>
        <end position="264"/>
    </location>
</feature>
<dbReference type="PRINTS" id="PR01302">
    <property type="entry name" value="TYPE3IMPPROT"/>
</dbReference>
<dbReference type="GO" id="GO:0009425">
    <property type="term" value="C:bacterial-type flagellum basal body"/>
    <property type="evidence" value="ECO:0007669"/>
    <property type="project" value="UniProtKB-SubCell"/>
</dbReference>
<feature type="transmembrane region" description="Helical" evidence="12">
    <location>
        <begin position="54"/>
        <end position="86"/>
    </location>
</feature>
<feature type="transmembrane region" description="Helical" evidence="12">
    <location>
        <begin position="209"/>
        <end position="231"/>
    </location>
</feature>
<evidence type="ECO:0000256" key="10">
    <source>
        <dbReference type="ARBA" id="ARBA00023143"/>
    </source>
</evidence>
<evidence type="ECO:0000256" key="12">
    <source>
        <dbReference type="RuleBase" id="RU362069"/>
    </source>
</evidence>
<evidence type="ECO:0000256" key="5">
    <source>
        <dbReference type="ARBA" id="ARBA00022692"/>
    </source>
</evidence>
<evidence type="ECO:0000256" key="8">
    <source>
        <dbReference type="ARBA" id="ARBA00022989"/>
    </source>
</evidence>
<dbReference type="InterPro" id="IPR005838">
    <property type="entry name" value="T3SS_IM_P"/>
</dbReference>